<gene>
    <name evidence="2" type="ORF">GRQ65_07010</name>
</gene>
<dbReference type="InterPro" id="IPR011051">
    <property type="entry name" value="RmlC_Cupin_sf"/>
</dbReference>
<feature type="domain" description="Cupin type-2" evidence="1">
    <location>
        <begin position="49"/>
        <end position="115"/>
    </location>
</feature>
<dbReference type="AlphaFoldDB" id="A0A6L7EUE3"/>
<dbReference type="Proteomes" id="UP000473325">
    <property type="component" value="Unassembled WGS sequence"/>
</dbReference>
<evidence type="ECO:0000259" key="1">
    <source>
        <dbReference type="Pfam" id="PF07883"/>
    </source>
</evidence>
<dbReference type="SUPFAM" id="SSF51182">
    <property type="entry name" value="RmlC-like cupins"/>
    <property type="match status" value="1"/>
</dbReference>
<protein>
    <submittedName>
        <fullName evidence="2">Cupin domain-containing protein</fullName>
    </submittedName>
</protein>
<dbReference type="InterPro" id="IPR014710">
    <property type="entry name" value="RmlC-like_jellyroll"/>
</dbReference>
<proteinExistence type="predicted"/>
<evidence type="ECO:0000313" key="3">
    <source>
        <dbReference type="Proteomes" id="UP000473325"/>
    </source>
</evidence>
<keyword evidence="3" id="KW-1185">Reference proteome</keyword>
<sequence length="123" mass="12660">MSGAAEDGVRVVRDGGGEAYDAPGHHDVVGRALHAPALGGPPGFRVAHSTFLPGARVDPSANPGHTVYVVLDGAIELGVGESTWTLERGDSVHLPPGTVRTVRNDGDRPAVVLVVAETPREDA</sequence>
<comment type="caution">
    <text evidence="2">The sequence shown here is derived from an EMBL/GenBank/DDBJ whole genome shotgun (WGS) entry which is preliminary data.</text>
</comment>
<dbReference type="Pfam" id="PF07883">
    <property type="entry name" value="Cupin_2"/>
    <property type="match status" value="1"/>
</dbReference>
<organism evidence="2 3">
    <name type="scientific">Nocardioides flavescens</name>
    <dbReference type="NCBI Taxonomy" id="2691959"/>
    <lineage>
        <taxon>Bacteria</taxon>
        <taxon>Bacillati</taxon>
        <taxon>Actinomycetota</taxon>
        <taxon>Actinomycetes</taxon>
        <taxon>Propionibacteriales</taxon>
        <taxon>Nocardioidaceae</taxon>
        <taxon>Nocardioides</taxon>
    </lineage>
</organism>
<reference evidence="2 3" key="1">
    <citation type="submission" date="2019-12" db="EMBL/GenBank/DDBJ databases">
        <authorList>
            <person name="Kun Z."/>
        </authorList>
    </citation>
    <scope>NUCLEOTIDE SEQUENCE [LARGE SCALE GENOMIC DNA]</scope>
    <source>
        <strain evidence="2 3">YIM 123512</strain>
    </source>
</reference>
<dbReference type="RefSeq" id="WP_160876517.1">
    <property type="nucleotide sequence ID" value="NZ_WUEK01000003.1"/>
</dbReference>
<dbReference type="Gene3D" id="2.60.120.10">
    <property type="entry name" value="Jelly Rolls"/>
    <property type="match status" value="1"/>
</dbReference>
<evidence type="ECO:0000313" key="2">
    <source>
        <dbReference type="EMBL" id="MXG89296.1"/>
    </source>
</evidence>
<dbReference type="EMBL" id="WUEK01000003">
    <property type="protein sequence ID" value="MXG89296.1"/>
    <property type="molecule type" value="Genomic_DNA"/>
</dbReference>
<accession>A0A6L7EUE3</accession>
<name>A0A6L7EUE3_9ACTN</name>
<dbReference type="InterPro" id="IPR013096">
    <property type="entry name" value="Cupin_2"/>
</dbReference>